<organism evidence="2 3">
    <name type="scientific">Candidatus Sungbacteria bacterium RIFCSPHIGHO2_02_FULL_49_20</name>
    <dbReference type="NCBI Taxonomy" id="1802272"/>
    <lineage>
        <taxon>Bacteria</taxon>
        <taxon>Candidatus Sungiibacteriota</taxon>
    </lineage>
</organism>
<gene>
    <name evidence="2" type="ORF">A3C12_01645</name>
</gene>
<dbReference type="Proteomes" id="UP000178710">
    <property type="component" value="Unassembled WGS sequence"/>
</dbReference>
<dbReference type="EMBL" id="MHQK01000033">
    <property type="protein sequence ID" value="OHA01202.1"/>
    <property type="molecule type" value="Genomic_DNA"/>
</dbReference>
<evidence type="ECO:0000313" key="2">
    <source>
        <dbReference type="EMBL" id="OHA01202.1"/>
    </source>
</evidence>
<reference evidence="2 3" key="1">
    <citation type="journal article" date="2016" name="Nat. Commun.">
        <title>Thousands of microbial genomes shed light on interconnected biogeochemical processes in an aquifer system.</title>
        <authorList>
            <person name="Anantharaman K."/>
            <person name="Brown C.T."/>
            <person name="Hug L.A."/>
            <person name="Sharon I."/>
            <person name="Castelle C.J."/>
            <person name="Probst A.J."/>
            <person name="Thomas B.C."/>
            <person name="Singh A."/>
            <person name="Wilkins M.J."/>
            <person name="Karaoz U."/>
            <person name="Brodie E.L."/>
            <person name="Williams K.H."/>
            <person name="Hubbard S.S."/>
            <person name="Banfield J.F."/>
        </authorList>
    </citation>
    <scope>NUCLEOTIDE SEQUENCE [LARGE SCALE GENOMIC DNA]</scope>
</reference>
<dbReference type="AlphaFoldDB" id="A0A1G2KRJ6"/>
<feature type="coiled-coil region" evidence="1">
    <location>
        <begin position="73"/>
        <end position="100"/>
    </location>
</feature>
<proteinExistence type="predicted"/>
<protein>
    <submittedName>
        <fullName evidence="2">Uncharacterized protein</fullName>
    </submittedName>
</protein>
<sequence>MSVSKKMTLENLAAMVARGFEQTATKKELEPLATKKELELLATKKDLEQLATKKELMGVLEILDAMRSDLNYVRNSTKNLHLLERDVQDLQHRMSRLERRAGLARS</sequence>
<keyword evidence="1" id="KW-0175">Coiled coil</keyword>
<accession>A0A1G2KRJ6</accession>
<evidence type="ECO:0000313" key="3">
    <source>
        <dbReference type="Proteomes" id="UP000178710"/>
    </source>
</evidence>
<comment type="caution">
    <text evidence="2">The sequence shown here is derived from an EMBL/GenBank/DDBJ whole genome shotgun (WGS) entry which is preliminary data.</text>
</comment>
<name>A0A1G2KRJ6_9BACT</name>
<evidence type="ECO:0000256" key="1">
    <source>
        <dbReference type="SAM" id="Coils"/>
    </source>
</evidence>